<dbReference type="GO" id="GO:0003700">
    <property type="term" value="F:DNA-binding transcription factor activity"/>
    <property type="evidence" value="ECO:0007669"/>
    <property type="project" value="InterPro"/>
</dbReference>
<evidence type="ECO:0000313" key="17">
    <source>
        <dbReference type="Proteomes" id="UP000078287"/>
    </source>
</evidence>
<dbReference type="OrthoDB" id="9799345at2"/>
<dbReference type="InterPro" id="IPR036890">
    <property type="entry name" value="HATPase_C_sf"/>
</dbReference>
<evidence type="ECO:0000256" key="3">
    <source>
        <dbReference type="ARBA" id="ARBA00012438"/>
    </source>
</evidence>
<keyword evidence="7" id="KW-0902">Two-component regulatory system</keyword>
<dbReference type="PROSITE" id="PS50109">
    <property type="entry name" value="HIS_KIN"/>
    <property type="match status" value="1"/>
</dbReference>
<keyword evidence="8" id="KW-0805">Transcription regulation</keyword>
<dbReference type="Gene3D" id="3.30.565.10">
    <property type="entry name" value="Histidine kinase-like ATPase, C-terminal domain"/>
    <property type="match status" value="1"/>
</dbReference>
<dbReference type="GO" id="GO:0009927">
    <property type="term" value="F:histidine phosphotransfer kinase activity"/>
    <property type="evidence" value="ECO:0007669"/>
    <property type="project" value="TreeGrafter"/>
</dbReference>
<evidence type="ECO:0000256" key="6">
    <source>
        <dbReference type="ARBA" id="ARBA00022777"/>
    </source>
</evidence>
<protein>
    <recommendedName>
        <fullName evidence="11">Circadian input-output histidine kinase CikA</fullName>
        <ecNumber evidence="3">2.7.13.3</ecNumber>
    </recommendedName>
</protein>
<dbReference type="InterPro" id="IPR004358">
    <property type="entry name" value="Sig_transdc_His_kin-like_C"/>
</dbReference>
<evidence type="ECO:0000259" key="15">
    <source>
        <dbReference type="PROSITE" id="PS50110"/>
    </source>
</evidence>
<dbReference type="InterPro" id="IPR009057">
    <property type="entry name" value="Homeodomain-like_sf"/>
</dbReference>
<dbReference type="PROSITE" id="PS50110">
    <property type="entry name" value="RESPONSE_REGULATORY"/>
    <property type="match status" value="1"/>
</dbReference>
<feature type="domain" description="HTH araC/xylS-type" evidence="13">
    <location>
        <begin position="1098"/>
        <end position="1196"/>
    </location>
</feature>
<comment type="caution">
    <text evidence="16">The sequence shown here is derived from an EMBL/GenBank/DDBJ whole genome shotgun (WGS) entry which is preliminary data.</text>
</comment>
<dbReference type="InterPro" id="IPR003661">
    <property type="entry name" value="HisK_dim/P_dom"/>
</dbReference>
<dbReference type="PRINTS" id="PR00344">
    <property type="entry name" value="BCTRLSENSOR"/>
</dbReference>
<dbReference type="SMART" id="SM00342">
    <property type="entry name" value="HTH_ARAC"/>
    <property type="match status" value="1"/>
</dbReference>
<dbReference type="InterPro" id="IPR018062">
    <property type="entry name" value="HTH_AraC-typ_CS"/>
</dbReference>
<dbReference type="CDD" id="cd00082">
    <property type="entry name" value="HisKA"/>
    <property type="match status" value="1"/>
</dbReference>
<evidence type="ECO:0000313" key="16">
    <source>
        <dbReference type="EMBL" id="OAN43308.1"/>
    </source>
</evidence>
<evidence type="ECO:0000259" key="13">
    <source>
        <dbReference type="PROSITE" id="PS01124"/>
    </source>
</evidence>
<keyword evidence="9" id="KW-0238">DNA-binding</keyword>
<dbReference type="PANTHER" id="PTHR43047">
    <property type="entry name" value="TWO-COMPONENT HISTIDINE PROTEIN KINASE"/>
    <property type="match status" value="1"/>
</dbReference>
<dbReference type="CDD" id="cd16922">
    <property type="entry name" value="HATPase_EvgS-ArcB-TorS-like"/>
    <property type="match status" value="1"/>
</dbReference>
<evidence type="ECO:0000256" key="5">
    <source>
        <dbReference type="ARBA" id="ARBA00022679"/>
    </source>
</evidence>
<comment type="similarity">
    <text evidence="2">In the N-terminal section; belongs to the phytochrome family.</text>
</comment>
<dbReference type="SMART" id="SM00448">
    <property type="entry name" value="REC"/>
    <property type="match status" value="1"/>
</dbReference>
<evidence type="ECO:0000256" key="12">
    <source>
        <dbReference type="PROSITE-ProRule" id="PRU00169"/>
    </source>
</evidence>
<dbReference type="PROSITE" id="PS01124">
    <property type="entry name" value="HTH_ARAC_FAMILY_2"/>
    <property type="match status" value="1"/>
</dbReference>
<dbReference type="EC" id="2.7.13.3" evidence="3"/>
<dbReference type="Gene3D" id="1.10.10.60">
    <property type="entry name" value="Homeodomain-like"/>
    <property type="match status" value="2"/>
</dbReference>
<dbReference type="STRING" id="1707952.A6A03_18485"/>
<dbReference type="GO" id="GO:0005886">
    <property type="term" value="C:plasma membrane"/>
    <property type="evidence" value="ECO:0007669"/>
    <property type="project" value="TreeGrafter"/>
</dbReference>
<evidence type="ECO:0000256" key="11">
    <source>
        <dbReference type="ARBA" id="ARBA00074306"/>
    </source>
</evidence>
<gene>
    <name evidence="16" type="ORF">A6A03_18485</name>
</gene>
<dbReference type="GO" id="GO:0043565">
    <property type="term" value="F:sequence-specific DNA binding"/>
    <property type="evidence" value="ECO:0007669"/>
    <property type="project" value="InterPro"/>
</dbReference>
<sequence>MRTTSATMHRSRRPTVGVIAGWQFYGTALTLSYLSPIYHGMRHAAHELGCNLLLACGMGASGQINDPPRPAWPAVADDADFVPVGPWNTHGLIVINPLQRPERSRLIQSIRAAGHPIVFVGSGEAGPAIVADNAGGIFAALRHLVEHGHRHIAFIAGSETDLDGDSGERLRAFEAAMAQFGLAVDPRLIAFGRHVFAGGYAAMQQLLATGQPFTAVLASNDESALGAIAALRAAGRRVPDDVAIIGFDDRPEGLLHEPVLTTMQIPLFRLGYQALELMVRHLRDRQPLPELVQVPARLVIRESCGCSQSAVLADALEMAAHHTDQPDAADRAAALARSISEMLSLRSRGLTRDEVYRLCLRLVTAFTQAVQHSDPASMRAVLAQTLKQVAAAGDDTHEWQIALSFIRDALPNLLDPAFHPLAHELLDEARVTMSAAMRFQHWHYLNSQQQTNNRLGRLTARLLNALAESDIYEILARHLPELNLPLLWIGFFEAEGDDPVAWCRLRDVTAPQQPVIRIRSRAFPPSQWLPARQAYQLALVPLTGAGSEAGFVAFDTSRLDLYGAIAQQISAALNTARLYRAANEGRRLAEEANQLKSRFLSMVSHELQTPLNLIVGMSDLLLRESAAGERQLPAALRADLKRIYANARHLGRLISDVLDLASSDAGQLRLACEVVDLGQVMRAVAEAGQQMAADKHLAWHDSIPAEGPWVWGDRTRLHQIGLNLVVNAIKFTARGSVSLTVTPAADAVTVTVRDTGIGLPPEEQARIFDEFQRSERSTSRGYGGIGLGLAICKRLVALHGGEIGVRSSGIEGEGSEFFFRLPVIAAPAPKRRRSAPAMPALPRVLLLSAGPDERLQRYLEQRGFTVAAFPIDESAAWLAELLSKSYSAVVLNATQGERAWWETIRVLKANPATRDLPLLCYAMTEQHGSVMEFNYLTKPIDLADLSRALDQYWLAAGPTERNPTILVVDDDPDTLELHARLIQAHNAAIHVQRARSGREALAILAQQKIDLVLLDLMMPEMDGFALLEAMRARKEWRDIPVIVITGRMLSEADMARLNQGVTAVLSKGMFSASETLTHLQAALERRRRLSDQAQMLVRKAMAYIHSHYDHPITRQDIAHYVGMSEDYLTHCFRQELGATPVEYLNRYRVLQARRLLLESDKSITNIALEVGFSSSSYFSRVFRKEVGQTPEEYRRGGASLP</sequence>
<dbReference type="CDD" id="cd06267">
    <property type="entry name" value="PBP1_LacI_sugar_binding-like"/>
    <property type="match status" value="1"/>
</dbReference>
<dbReference type="InterPro" id="IPR046335">
    <property type="entry name" value="LacI/GalR-like_sensor"/>
</dbReference>
<name>A0A178M4C3_9CHLR</name>
<keyword evidence="10" id="KW-0804">Transcription</keyword>
<evidence type="ECO:0000259" key="14">
    <source>
        <dbReference type="PROSITE" id="PS50109"/>
    </source>
</evidence>
<keyword evidence="4 12" id="KW-0597">Phosphoprotein</keyword>
<proteinExistence type="inferred from homology"/>
<dbReference type="InterPro" id="IPR003594">
    <property type="entry name" value="HATPase_dom"/>
</dbReference>
<dbReference type="Gene3D" id="1.10.287.130">
    <property type="match status" value="1"/>
</dbReference>
<evidence type="ECO:0000256" key="8">
    <source>
        <dbReference type="ARBA" id="ARBA00023015"/>
    </source>
</evidence>
<dbReference type="RefSeq" id="WP_066790175.1">
    <property type="nucleotide sequence ID" value="NZ_LWQS01000080.1"/>
</dbReference>
<organism evidence="16 17">
    <name type="scientific">Chloroflexus islandicus</name>
    <dbReference type="NCBI Taxonomy" id="1707952"/>
    <lineage>
        <taxon>Bacteria</taxon>
        <taxon>Bacillati</taxon>
        <taxon>Chloroflexota</taxon>
        <taxon>Chloroflexia</taxon>
        <taxon>Chloroflexales</taxon>
        <taxon>Chloroflexineae</taxon>
        <taxon>Chloroflexaceae</taxon>
        <taxon>Chloroflexus</taxon>
    </lineage>
</organism>
<dbReference type="EMBL" id="LWQS01000080">
    <property type="protein sequence ID" value="OAN43308.1"/>
    <property type="molecule type" value="Genomic_DNA"/>
</dbReference>
<keyword evidence="17" id="KW-1185">Reference proteome</keyword>
<evidence type="ECO:0000256" key="4">
    <source>
        <dbReference type="ARBA" id="ARBA00022553"/>
    </source>
</evidence>
<dbReference type="SUPFAM" id="SSF52172">
    <property type="entry name" value="CheY-like"/>
    <property type="match status" value="2"/>
</dbReference>
<dbReference type="PANTHER" id="PTHR43047:SF72">
    <property type="entry name" value="OSMOSENSING HISTIDINE PROTEIN KINASE SLN1"/>
    <property type="match status" value="1"/>
</dbReference>
<dbReference type="SUPFAM" id="SSF47384">
    <property type="entry name" value="Homodimeric domain of signal transducing histidine kinase"/>
    <property type="match status" value="1"/>
</dbReference>
<dbReference type="Gene3D" id="3.40.50.2300">
    <property type="match status" value="3"/>
</dbReference>
<feature type="domain" description="Response regulatory" evidence="15">
    <location>
        <begin position="964"/>
        <end position="1082"/>
    </location>
</feature>
<dbReference type="GO" id="GO:0000155">
    <property type="term" value="F:phosphorelay sensor kinase activity"/>
    <property type="evidence" value="ECO:0007669"/>
    <property type="project" value="InterPro"/>
</dbReference>
<evidence type="ECO:0000256" key="10">
    <source>
        <dbReference type="ARBA" id="ARBA00023163"/>
    </source>
</evidence>
<evidence type="ECO:0000256" key="1">
    <source>
        <dbReference type="ARBA" id="ARBA00000085"/>
    </source>
</evidence>
<dbReference type="InterPro" id="IPR011006">
    <property type="entry name" value="CheY-like_superfamily"/>
</dbReference>
<evidence type="ECO:0000256" key="2">
    <source>
        <dbReference type="ARBA" id="ARBA00006402"/>
    </source>
</evidence>
<dbReference type="PROSITE" id="PS00041">
    <property type="entry name" value="HTH_ARAC_FAMILY_1"/>
    <property type="match status" value="1"/>
</dbReference>
<dbReference type="Pfam" id="PF00512">
    <property type="entry name" value="HisKA"/>
    <property type="match status" value="1"/>
</dbReference>
<keyword evidence="6" id="KW-0418">Kinase</keyword>
<accession>A0A178M4C3</accession>
<reference evidence="16 17" key="1">
    <citation type="submission" date="2016-04" db="EMBL/GenBank/DDBJ databases">
        <title>Chloroflexus islandicus sp. nov., a thermophilic filamentous anoxygenic phototrophic bacterium from geyser Strokkur (Iceland).</title>
        <authorList>
            <person name="Gaisin V.A."/>
            <person name="Kalashnikov A.M."/>
            <person name="Sukhacheva M.V."/>
            <person name="Grouzdev D.S."/>
            <person name="Ivanov T.M."/>
            <person name="Kuznetsov B."/>
            <person name="Gorlenko V.M."/>
        </authorList>
    </citation>
    <scope>NUCLEOTIDE SEQUENCE [LARGE SCALE GENOMIC DNA]</scope>
    <source>
        <strain evidence="17">isl-2</strain>
    </source>
</reference>
<dbReference type="InterPro" id="IPR018060">
    <property type="entry name" value="HTH_AraC"/>
</dbReference>
<dbReference type="AlphaFoldDB" id="A0A178M4C3"/>
<comment type="catalytic activity">
    <reaction evidence="1">
        <text>ATP + protein L-histidine = ADP + protein N-phospho-L-histidine.</text>
        <dbReference type="EC" id="2.7.13.3"/>
    </reaction>
</comment>
<evidence type="ECO:0000256" key="9">
    <source>
        <dbReference type="ARBA" id="ARBA00023125"/>
    </source>
</evidence>
<dbReference type="Pfam" id="PF02518">
    <property type="entry name" value="HATPase_c"/>
    <property type="match status" value="1"/>
</dbReference>
<dbReference type="FunFam" id="3.30.565.10:FF:000010">
    <property type="entry name" value="Sensor histidine kinase RcsC"/>
    <property type="match status" value="1"/>
</dbReference>
<dbReference type="SUPFAM" id="SSF46689">
    <property type="entry name" value="Homeodomain-like"/>
    <property type="match status" value="2"/>
</dbReference>
<dbReference type="Pfam" id="PF13377">
    <property type="entry name" value="Peripla_BP_3"/>
    <property type="match status" value="1"/>
</dbReference>
<dbReference type="SMART" id="SM00387">
    <property type="entry name" value="HATPase_c"/>
    <property type="match status" value="1"/>
</dbReference>
<dbReference type="SUPFAM" id="SSF53822">
    <property type="entry name" value="Periplasmic binding protein-like I"/>
    <property type="match status" value="1"/>
</dbReference>
<evidence type="ECO:0000256" key="7">
    <source>
        <dbReference type="ARBA" id="ARBA00023012"/>
    </source>
</evidence>
<dbReference type="SMART" id="SM00388">
    <property type="entry name" value="HisKA"/>
    <property type="match status" value="1"/>
</dbReference>
<dbReference type="InterPro" id="IPR001789">
    <property type="entry name" value="Sig_transdc_resp-reg_receiver"/>
</dbReference>
<dbReference type="InterPro" id="IPR028082">
    <property type="entry name" value="Peripla_BP_I"/>
</dbReference>
<dbReference type="Proteomes" id="UP000078287">
    <property type="component" value="Unassembled WGS sequence"/>
</dbReference>
<dbReference type="Pfam" id="PF12833">
    <property type="entry name" value="HTH_18"/>
    <property type="match status" value="1"/>
</dbReference>
<feature type="modified residue" description="4-aspartylphosphate" evidence="12">
    <location>
        <position position="1015"/>
    </location>
</feature>
<keyword evidence="5" id="KW-0808">Transferase</keyword>
<dbReference type="SUPFAM" id="SSF55874">
    <property type="entry name" value="ATPase domain of HSP90 chaperone/DNA topoisomerase II/histidine kinase"/>
    <property type="match status" value="1"/>
</dbReference>
<dbReference type="InterPro" id="IPR036097">
    <property type="entry name" value="HisK_dim/P_sf"/>
</dbReference>
<feature type="domain" description="Histidine kinase" evidence="14">
    <location>
        <begin position="602"/>
        <end position="825"/>
    </location>
</feature>
<dbReference type="InterPro" id="IPR005467">
    <property type="entry name" value="His_kinase_dom"/>
</dbReference>
<dbReference type="Pfam" id="PF00072">
    <property type="entry name" value="Response_reg"/>
    <property type="match status" value="1"/>
</dbReference>